<dbReference type="AlphaFoldDB" id="A0A6G1GLJ7"/>
<feature type="region of interest" description="Disordered" evidence="1">
    <location>
        <begin position="1"/>
        <end position="61"/>
    </location>
</feature>
<keyword evidence="3" id="KW-1185">Reference proteome</keyword>
<evidence type="ECO:0008006" key="4">
    <source>
        <dbReference type="Google" id="ProtNLM"/>
    </source>
</evidence>
<evidence type="ECO:0000313" key="3">
    <source>
        <dbReference type="Proteomes" id="UP000800041"/>
    </source>
</evidence>
<gene>
    <name evidence="2" type="ORF">K402DRAFT_398233</name>
</gene>
<feature type="compositionally biased region" description="Basic and acidic residues" evidence="1">
    <location>
        <begin position="22"/>
        <end position="38"/>
    </location>
</feature>
<sequence>MASQQTPNQPPQYGQPLQNHPQRTDTDLLPKGQERSEQIEYMQAHEASRPQTHDEKNQETLQRQFPNVDASLIAALYSDNKDMSELRETLQELSSQQS</sequence>
<evidence type="ECO:0000313" key="2">
    <source>
        <dbReference type="EMBL" id="KAF1981836.1"/>
    </source>
</evidence>
<dbReference type="Proteomes" id="UP000800041">
    <property type="component" value="Unassembled WGS sequence"/>
</dbReference>
<reference evidence="2" key="1">
    <citation type="journal article" date="2020" name="Stud. Mycol.">
        <title>101 Dothideomycetes genomes: a test case for predicting lifestyles and emergence of pathogens.</title>
        <authorList>
            <person name="Haridas S."/>
            <person name="Albert R."/>
            <person name="Binder M."/>
            <person name="Bloem J."/>
            <person name="Labutti K."/>
            <person name="Salamov A."/>
            <person name="Andreopoulos B."/>
            <person name="Baker S."/>
            <person name="Barry K."/>
            <person name="Bills G."/>
            <person name="Bluhm B."/>
            <person name="Cannon C."/>
            <person name="Castanera R."/>
            <person name="Culley D."/>
            <person name="Daum C."/>
            <person name="Ezra D."/>
            <person name="Gonzalez J."/>
            <person name="Henrissat B."/>
            <person name="Kuo A."/>
            <person name="Liang C."/>
            <person name="Lipzen A."/>
            <person name="Lutzoni F."/>
            <person name="Magnuson J."/>
            <person name="Mondo S."/>
            <person name="Nolan M."/>
            <person name="Ohm R."/>
            <person name="Pangilinan J."/>
            <person name="Park H.-J."/>
            <person name="Ramirez L."/>
            <person name="Alfaro M."/>
            <person name="Sun H."/>
            <person name="Tritt A."/>
            <person name="Yoshinaga Y."/>
            <person name="Zwiers L.-H."/>
            <person name="Turgeon B."/>
            <person name="Goodwin S."/>
            <person name="Spatafora J."/>
            <person name="Crous P."/>
            <person name="Grigoriev I."/>
        </authorList>
    </citation>
    <scope>NUCLEOTIDE SEQUENCE</scope>
    <source>
        <strain evidence="2">CBS 113979</strain>
    </source>
</reference>
<feature type="compositionally biased region" description="Basic and acidic residues" evidence="1">
    <location>
        <begin position="46"/>
        <end position="58"/>
    </location>
</feature>
<dbReference type="OrthoDB" id="20105at2759"/>
<organism evidence="2 3">
    <name type="scientific">Aulographum hederae CBS 113979</name>
    <dbReference type="NCBI Taxonomy" id="1176131"/>
    <lineage>
        <taxon>Eukaryota</taxon>
        <taxon>Fungi</taxon>
        <taxon>Dikarya</taxon>
        <taxon>Ascomycota</taxon>
        <taxon>Pezizomycotina</taxon>
        <taxon>Dothideomycetes</taxon>
        <taxon>Pleosporomycetidae</taxon>
        <taxon>Aulographales</taxon>
        <taxon>Aulographaceae</taxon>
    </lineage>
</organism>
<proteinExistence type="predicted"/>
<accession>A0A6G1GLJ7</accession>
<name>A0A6G1GLJ7_9PEZI</name>
<dbReference type="EMBL" id="ML977193">
    <property type="protein sequence ID" value="KAF1981836.1"/>
    <property type="molecule type" value="Genomic_DNA"/>
</dbReference>
<protein>
    <recommendedName>
        <fullName evidence="4">CUE domain-containing protein</fullName>
    </recommendedName>
</protein>
<evidence type="ECO:0000256" key="1">
    <source>
        <dbReference type="SAM" id="MobiDB-lite"/>
    </source>
</evidence>
<feature type="compositionally biased region" description="Polar residues" evidence="1">
    <location>
        <begin position="1"/>
        <end position="21"/>
    </location>
</feature>